<evidence type="ECO:0000313" key="2">
    <source>
        <dbReference type="Proteomes" id="UP000322977"/>
    </source>
</evidence>
<protein>
    <submittedName>
        <fullName evidence="1">Uncharacterized protein</fullName>
    </submittedName>
</protein>
<gene>
    <name evidence="1" type="ORF">FXN67_09570</name>
</gene>
<evidence type="ECO:0000313" key="1">
    <source>
        <dbReference type="EMBL" id="TYL80046.1"/>
    </source>
</evidence>
<name>A0A5D3JR41_KLEPN</name>
<dbReference type="AlphaFoldDB" id="A0A5D3JR41"/>
<organism evidence="1 2">
    <name type="scientific">Klebsiella pneumoniae</name>
    <dbReference type="NCBI Taxonomy" id="573"/>
    <lineage>
        <taxon>Bacteria</taxon>
        <taxon>Pseudomonadati</taxon>
        <taxon>Pseudomonadota</taxon>
        <taxon>Gammaproteobacteria</taxon>
        <taxon>Enterobacterales</taxon>
        <taxon>Enterobacteriaceae</taxon>
        <taxon>Klebsiella/Raoultella group</taxon>
        <taxon>Klebsiella</taxon>
        <taxon>Klebsiella pneumoniae complex</taxon>
    </lineage>
</organism>
<dbReference type="RefSeq" id="WP_125286347.1">
    <property type="nucleotide sequence ID" value="NZ_CABFXT010000001.1"/>
</dbReference>
<sequence length="96" mass="10565">MAIFGVKLTKTSNTQHVVSALLLICYRLGEGDNVAHLFGDEVSSISPRQNVQALPERIAKILSEISRRGLFFHVAPHGENHGIFIATHPKILTKHA</sequence>
<dbReference type="EMBL" id="VSSY01000006">
    <property type="protein sequence ID" value="TYL80046.1"/>
    <property type="molecule type" value="Genomic_DNA"/>
</dbReference>
<comment type="caution">
    <text evidence="1">The sequence shown here is derived from an EMBL/GenBank/DDBJ whole genome shotgun (WGS) entry which is preliminary data.</text>
</comment>
<reference evidence="1 2" key="1">
    <citation type="submission" date="2019-08" db="EMBL/GenBank/DDBJ databases">
        <title>Phenotypic and genetic characterization of extended-spectrum b-lactamase-producing hypermucoviscous Klebsiella pneumoniae from Chile.</title>
        <authorList>
            <person name="Morales-Leon F."/>
            <person name="Caro C."/>
            <person name="Opazo-Capurro A."/>
            <person name="Lincopan N."/>
            <person name="Dominguez-Yevenes M."/>
            <person name="Lima C."/>
            <person name="Bello-Toledo H."/>
            <person name="Gonzalez-Rocha G."/>
        </authorList>
    </citation>
    <scope>NUCLEOTIDE SEQUENCE [LARGE SCALE GENOMIC DNA]</scope>
    <source>
        <strain evidence="1 2">UCO-494</strain>
    </source>
</reference>
<dbReference type="Proteomes" id="UP000322977">
    <property type="component" value="Unassembled WGS sequence"/>
</dbReference>
<proteinExistence type="predicted"/>
<accession>A0A5D3JR41</accession>